<dbReference type="InterPro" id="IPR002033">
    <property type="entry name" value="TatC"/>
</dbReference>
<evidence type="ECO:0000256" key="4">
    <source>
        <dbReference type="ARBA" id="ARBA00023136"/>
    </source>
</evidence>
<keyword evidence="3 5" id="KW-1133">Transmembrane helix</keyword>
<dbReference type="GO" id="GO:0033281">
    <property type="term" value="C:TAT protein transport complex"/>
    <property type="evidence" value="ECO:0007669"/>
    <property type="project" value="UniProtKB-UniRule"/>
</dbReference>
<keyword evidence="5" id="KW-0653">Protein transport</keyword>
<dbReference type="NCBIfam" id="TIGR00945">
    <property type="entry name" value="tatC"/>
    <property type="match status" value="1"/>
</dbReference>
<evidence type="ECO:0000256" key="2">
    <source>
        <dbReference type="ARBA" id="ARBA00022692"/>
    </source>
</evidence>
<feature type="transmembrane region" description="Helical" evidence="5">
    <location>
        <begin position="176"/>
        <end position="202"/>
    </location>
</feature>
<feature type="transmembrane region" description="Helical" evidence="5">
    <location>
        <begin position="92"/>
        <end position="117"/>
    </location>
</feature>
<reference evidence="6 7" key="1">
    <citation type="submission" date="2020-07" db="EMBL/GenBank/DDBJ databases">
        <authorList>
            <person name="Feng X."/>
        </authorList>
    </citation>
    <scope>NUCLEOTIDE SEQUENCE [LARGE SCALE GENOMIC DNA]</scope>
    <source>
        <strain evidence="6 7">JCM14086</strain>
    </source>
</reference>
<dbReference type="GO" id="GO:0009977">
    <property type="term" value="F:proton motive force dependent protein transmembrane transporter activity"/>
    <property type="evidence" value="ECO:0007669"/>
    <property type="project" value="TreeGrafter"/>
</dbReference>
<dbReference type="GO" id="GO:0065002">
    <property type="term" value="P:intracellular protein transmembrane transport"/>
    <property type="evidence" value="ECO:0007669"/>
    <property type="project" value="TreeGrafter"/>
</dbReference>
<dbReference type="PANTHER" id="PTHR30371:SF0">
    <property type="entry name" value="SEC-INDEPENDENT PROTEIN TRANSLOCASE PROTEIN TATC, CHLOROPLASTIC-RELATED"/>
    <property type="match status" value="1"/>
</dbReference>
<dbReference type="PANTHER" id="PTHR30371">
    <property type="entry name" value="SEC-INDEPENDENT PROTEIN TRANSLOCASE PROTEIN TATC"/>
    <property type="match status" value="1"/>
</dbReference>
<keyword evidence="4 5" id="KW-0472">Membrane</keyword>
<feature type="transmembrane region" description="Helical" evidence="5">
    <location>
        <begin position="32"/>
        <end position="51"/>
    </location>
</feature>
<comment type="caution">
    <text evidence="6">The sequence shown here is derived from an EMBL/GenBank/DDBJ whole genome shotgun (WGS) entry which is preliminary data.</text>
</comment>
<gene>
    <name evidence="5 6" type="primary">tatC</name>
    <name evidence="6" type="ORF">H5P30_06740</name>
</gene>
<comment type="subcellular location">
    <subcellularLocation>
        <location evidence="5">Cell membrane</location>
        <topology evidence="5">Multi-pass membrane protein</topology>
    </subcellularLocation>
    <subcellularLocation>
        <location evidence="1">Membrane</location>
        <topology evidence="1">Multi-pass membrane protein</topology>
    </subcellularLocation>
</comment>
<proteinExistence type="inferred from homology"/>
<dbReference type="RefSeq" id="WP_185692184.1">
    <property type="nucleotide sequence ID" value="NZ_JACHVA010000053.1"/>
</dbReference>
<sequence length="272" mass="30032">MDQLDEKKSRKHLLRSDEEMTFLEHLEELRFTLARCVGAFAIGVIILVFFLPSLTDLLKLPFVWAQGDGHPDMIEGLFSRKPMGVFSVMMQVLLLGGMACSLPFILFAVSQFVAPALTEKEKKVLIPGLAAGFVLFLLGGSFAFFVILPAALRVSIALNAMLGLELLWGASEYYSLVVWLCVLMGSLFEFPVVLVLLVYLGILTADALRSQRKAVFVGLMILSAVITPTGDPITFMIMALPLYGLYELAIIVGERCQKSKSESDEEEEDVLD</sequence>
<evidence type="ECO:0000256" key="5">
    <source>
        <dbReference type="HAMAP-Rule" id="MF_00902"/>
    </source>
</evidence>
<evidence type="ECO:0000313" key="7">
    <source>
        <dbReference type="Proteomes" id="UP000525652"/>
    </source>
</evidence>
<feature type="transmembrane region" description="Helical" evidence="5">
    <location>
        <begin position="129"/>
        <end position="156"/>
    </location>
</feature>
<dbReference type="PRINTS" id="PR01840">
    <property type="entry name" value="TATCFAMILY"/>
</dbReference>
<dbReference type="Pfam" id="PF00902">
    <property type="entry name" value="TatC"/>
    <property type="match status" value="1"/>
</dbReference>
<dbReference type="InterPro" id="IPR019820">
    <property type="entry name" value="Sec-indep_translocase_CS"/>
</dbReference>
<organism evidence="6 7">
    <name type="scientific">Puniceicoccus vermicola</name>
    <dbReference type="NCBI Taxonomy" id="388746"/>
    <lineage>
        <taxon>Bacteria</taxon>
        <taxon>Pseudomonadati</taxon>
        <taxon>Verrucomicrobiota</taxon>
        <taxon>Opitutia</taxon>
        <taxon>Puniceicoccales</taxon>
        <taxon>Puniceicoccaceae</taxon>
        <taxon>Puniceicoccus</taxon>
    </lineage>
</organism>
<dbReference type="Proteomes" id="UP000525652">
    <property type="component" value="Unassembled WGS sequence"/>
</dbReference>
<dbReference type="EMBL" id="JACHVA010000053">
    <property type="protein sequence ID" value="MBC2601472.1"/>
    <property type="molecule type" value="Genomic_DNA"/>
</dbReference>
<comment type="function">
    <text evidence="5">Part of the twin-arginine translocation (Tat) system that transports large folded proteins containing a characteristic twin-arginine motif in their signal peptide across membranes.</text>
</comment>
<dbReference type="AlphaFoldDB" id="A0A7X1AX49"/>
<dbReference type="HAMAP" id="MF_00902">
    <property type="entry name" value="TatC"/>
    <property type="match status" value="1"/>
</dbReference>
<name>A0A7X1AX49_9BACT</name>
<protein>
    <recommendedName>
        <fullName evidence="5">Sec-independent protein translocase protein TatC</fullName>
    </recommendedName>
</protein>
<dbReference type="GO" id="GO:0043953">
    <property type="term" value="P:protein transport by the Tat complex"/>
    <property type="evidence" value="ECO:0007669"/>
    <property type="project" value="UniProtKB-UniRule"/>
</dbReference>
<evidence type="ECO:0000256" key="3">
    <source>
        <dbReference type="ARBA" id="ARBA00022989"/>
    </source>
</evidence>
<keyword evidence="2 5" id="KW-0812">Transmembrane</keyword>
<keyword evidence="5" id="KW-1003">Cell membrane</keyword>
<keyword evidence="5" id="KW-0811">Translocation</keyword>
<evidence type="ECO:0000313" key="6">
    <source>
        <dbReference type="EMBL" id="MBC2601472.1"/>
    </source>
</evidence>
<comment type="caution">
    <text evidence="5">Lacks conserved residue(s) required for the propagation of feature annotation.</text>
</comment>
<keyword evidence="7" id="KW-1185">Reference proteome</keyword>
<feature type="transmembrane region" description="Helical" evidence="5">
    <location>
        <begin position="214"/>
        <end position="230"/>
    </location>
</feature>
<comment type="subunit">
    <text evidence="5">Forms a complex with TatA.</text>
</comment>
<dbReference type="PROSITE" id="PS01218">
    <property type="entry name" value="TATC"/>
    <property type="match status" value="1"/>
</dbReference>
<comment type="similarity">
    <text evidence="5">Belongs to the TatC family.</text>
</comment>
<evidence type="ECO:0000256" key="1">
    <source>
        <dbReference type="ARBA" id="ARBA00004141"/>
    </source>
</evidence>
<keyword evidence="5" id="KW-0813">Transport</keyword>
<accession>A0A7X1AX49</accession>